<proteinExistence type="predicted"/>
<accession>A0A0K2VC76</accession>
<organism evidence="1">
    <name type="scientific">Lepeophtheirus salmonis</name>
    <name type="common">Salmon louse</name>
    <name type="synonym">Caligus salmonis</name>
    <dbReference type="NCBI Taxonomy" id="72036"/>
    <lineage>
        <taxon>Eukaryota</taxon>
        <taxon>Metazoa</taxon>
        <taxon>Ecdysozoa</taxon>
        <taxon>Arthropoda</taxon>
        <taxon>Crustacea</taxon>
        <taxon>Multicrustacea</taxon>
        <taxon>Hexanauplia</taxon>
        <taxon>Copepoda</taxon>
        <taxon>Siphonostomatoida</taxon>
        <taxon>Caligidae</taxon>
        <taxon>Lepeophtheirus</taxon>
    </lineage>
</organism>
<dbReference type="AlphaFoldDB" id="A0A0K2VC76"/>
<protein>
    <submittedName>
        <fullName evidence="1">Uncharacterized protein</fullName>
    </submittedName>
</protein>
<reference evidence="1" key="1">
    <citation type="submission" date="2014-05" db="EMBL/GenBank/DDBJ databases">
        <authorList>
            <person name="Chronopoulou M."/>
        </authorList>
    </citation>
    <scope>NUCLEOTIDE SEQUENCE</scope>
    <source>
        <tissue evidence="1">Whole organism</tissue>
    </source>
</reference>
<dbReference type="EMBL" id="HACA01030738">
    <property type="protein sequence ID" value="CDW48099.1"/>
    <property type="molecule type" value="Transcribed_RNA"/>
</dbReference>
<sequence length="44" mass="5114">MIVYNLNHKKVPVSMIVYIVRSNKVKTVDGIHNVIPYLKDKKSM</sequence>
<name>A0A0K2VC76_LEPSM</name>
<evidence type="ECO:0000313" key="1">
    <source>
        <dbReference type="EMBL" id="CDW48099.1"/>
    </source>
</evidence>